<protein>
    <submittedName>
        <fullName evidence="2">GNAT family acetyltransferase</fullName>
    </submittedName>
</protein>
<dbReference type="InterPro" id="IPR016181">
    <property type="entry name" value="Acyl_CoA_acyltransferase"/>
</dbReference>
<dbReference type="CDD" id="cd04301">
    <property type="entry name" value="NAT_SF"/>
    <property type="match status" value="1"/>
</dbReference>
<keyword evidence="3" id="KW-1185">Reference proteome</keyword>
<sequence length="166" mass="19711">MIRKAKVTDIDRLLEITKACAANMIAQNIFQWNEFYPSKKPFLNDFNRDELYVLEIEDNIIGCITISTFMDEEYMPIKWLTKNENNIYIHRLAVHPEVQGNGYAQKLMNFAENYAKTNHFVSVRLDTFSQNSRNVKFYETRGYQRLGNIFFPKQSEFPFHCFELVL</sequence>
<dbReference type="SUPFAM" id="SSF55729">
    <property type="entry name" value="Acyl-CoA N-acyltransferases (Nat)"/>
    <property type="match status" value="1"/>
</dbReference>
<dbReference type="PATRIC" id="fig|1435349.4.peg.1277"/>
<reference evidence="2 3" key="1">
    <citation type="submission" date="2014-11" db="EMBL/GenBank/DDBJ databases">
        <title>Tamlana sedimentorum sp. nov., isolated from shallow sand sediments of the Sea of Japan.</title>
        <authorList>
            <person name="Romanenko L.A."/>
        </authorList>
    </citation>
    <scope>NUCLEOTIDE SEQUENCE [LARGE SCALE GENOMIC DNA]</scope>
    <source>
        <strain evidence="2 3">JCM 19808</strain>
    </source>
</reference>
<dbReference type="AlphaFoldDB" id="A0A0D7WC02"/>
<organism evidence="2 3">
    <name type="scientific">Neotamlana sedimentorum</name>
    <dbReference type="NCBI Taxonomy" id="1435349"/>
    <lineage>
        <taxon>Bacteria</taxon>
        <taxon>Pseudomonadati</taxon>
        <taxon>Bacteroidota</taxon>
        <taxon>Flavobacteriia</taxon>
        <taxon>Flavobacteriales</taxon>
        <taxon>Flavobacteriaceae</taxon>
        <taxon>Neotamlana</taxon>
    </lineage>
</organism>
<dbReference type="Pfam" id="PF00583">
    <property type="entry name" value="Acetyltransf_1"/>
    <property type="match status" value="1"/>
</dbReference>
<dbReference type="OrthoDB" id="9796381at2"/>
<dbReference type="Gene3D" id="3.40.630.30">
    <property type="match status" value="1"/>
</dbReference>
<proteinExistence type="predicted"/>
<dbReference type="InterPro" id="IPR000182">
    <property type="entry name" value="GNAT_dom"/>
</dbReference>
<dbReference type="PROSITE" id="PS51186">
    <property type="entry name" value="GNAT"/>
    <property type="match status" value="1"/>
</dbReference>
<accession>A0A0D7WC02</accession>
<dbReference type="RefSeq" id="WP_044631419.1">
    <property type="nucleotide sequence ID" value="NZ_JTDW01000002.1"/>
</dbReference>
<dbReference type="PANTHER" id="PTHR43617">
    <property type="entry name" value="L-AMINO ACID N-ACETYLTRANSFERASE"/>
    <property type="match status" value="1"/>
</dbReference>
<dbReference type="EMBL" id="JTDW01000002">
    <property type="protein sequence ID" value="KJD36604.1"/>
    <property type="molecule type" value="Genomic_DNA"/>
</dbReference>
<feature type="domain" description="N-acetyltransferase" evidence="1">
    <location>
        <begin position="1"/>
        <end position="166"/>
    </location>
</feature>
<dbReference type="GO" id="GO:0016747">
    <property type="term" value="F:acyltransferase activity, transferring groups other than amino-acyl groups"/>
    <property type="evidence" value="ECO:0007669"/>
    <property type="project" value="InterPro"/>
</dbReference>
<dbReference type="PANTHER" id="PTHR43617:SF22">
    <property type="entry name" value="L-AMINO ACID N-ACETYLTRANSFERASE AAAT"/>
    <property type="match status" value="1"/>
</dbReference>
<dbReference type="InterPro" id="IPR050276">
    <property type="entry name" value="MshD_Acetyltransferase"/>
</dbReference>
<dbReference type="STRING" id="1435349.PW52_02860"/>
<dbReference type="Proteomes" id="UP000032578">
    <property type="component" value="Unassembled WGS sequence"/>
</dbReference>
<evidence type="ECO:0000259" key="1">
    <source>
        <dbReference type="PROSITE" id="PS51186"/>
    </source>
</evidence>
<gene>
    <name evidence="2" type="ORF">PW52_02860</name>
</gene>
<name>A0A0D7WC02_9FLAO</name>
<keyword evidence="2" id="KW-0808">Transferase</keyword>
<comment type="caution">
    <text evidence="2">The sequence shown here is derived from an EMBL/GenBank/DDBJ whole genome shotgun (WGS) entry which is preliminary data.</text>
</comment>
<evidence type="ECO:0000313" key="3">
    <source>
        <dbReference type="Proteomes" id="UP000032578"/>
    </source>
</evidence>
<evidence type="ECO:0000313" key="2">
    <source>
        <dbReference type="EMBL" id="KJD36604.1"/>
    </source>
</evidence>